<dbReference type="GO" id="GO:0016301">
    <property type="term" value="F:kinase activity"/>
    <property type="evidence" value="ECO:0007669"/>
    <property type="project" value="UniProtKB-KW"/>
</dbReference>
<feature type="non-terminal residue" evidence="2">
    <location>
        <position position="1"/>
    </location>
</feature>
<keyword evidence="1" id="KW-1133">Transmembrane helix</keyword>
<protein>
    <submittedName>
        <fullName evidence="2">Phosphatidylinositol-4-phosphate 5-kinase, type I, gamma a</fullName>
    </submittedName>
</protein>
<keyword evidence="1" id="KW-0472">Membrane</keyword>
<sequence>YLFIYFYFLLPLWKMLDVGRLFIFLFSPVSYLYFSLVVLLRICT</sequence>
<keyword evidence="2" id="KW-0418">Kinase</keyword>
<evidence type="ECO:0000313" key="2">
    <source>
        <dbReference type="EMBL" id="SBR66625.1"/>
    </source>
</evidence>
<proteinExistence type="predicted"/>
<organism evidence="2">
    <name type="scientific">Nothobranchius pienaari</name>
    <dbReference type="NCBI Taxonomy" id="704102"/>
    <lineage>
        <taxon>Eukaryota</taxon>
        <taxon>Metazoa</taxon>
        <taxon>Chordata</taxon>
        <taxon>Craniata</taxon>
        <taxon>Vertebrata</taxon>
        <taxon>Euteleostomi</taxon>
        <taxon>Actinopterygii</taxon>
        <taxon>Neopterygii</taxon>
        <taxon>Teleostei</taxon>
        <taxon>Neoteleostei</taxon>
        <taxon>Acanthomorphata</taxon>
        <taxon>Ovalentaria</taxon>
        <taxon>Atherinomorphae</taxon>
        <taxon>Cyprinodontiformes</taxon>
        <taxon>Nothobranchiidae</taxon>
        <taxon>Nothobranchius</taxon>
    </lineage>
</organism>
<reference evidence="2" key="2">
    <citation type="submission" date="2016-06" db="EMBL/GenBank/DDBJ databases">
        <title>The genome of a short-lived fish provides insights into sex chromosome evolution and the genetic control of aging.</title>
        <authorList>
            <person name="Reichwald K."/>
            <person name="Felder M."/>
            <person name="Petzold A."/>
            <person name="Koch P."/>
            <person name="Groth M."/>
            <person name="Platzer M."/>
        </authorList>
    </citation>
    <scope>NUCLEOTIDE SEQUENCE</scope>
    <source>
        <tissue evidence="2">Brain</tissue>
    </source>
</reference>
<keyword evidence="2" id="KW-0808">Transferase</keyword>
<dbReference type="EMBL" id="HAEG01002120">
    <property type="protein sequence ID" value="SBR66625.1"/>
    <property type="molecule type" value="Transcribed_RNA"/>
</dbReference>
<keyword evidence="1" id="KW-0812">Transmembrane</keyword>
<reference evidence="2" key="1">
    <citation type="submission" date="2016-05" db="EMBL/GenBank/DDBJ databases">
        <authorList>
            <person name="Lavstsen T."/>
            <person name="Jespersen J.S."/>
        </authorList>
    </citation>
    <scope>NUCLEOTIDE SEQUENCE</scope>
    <source>
        <tissue evidence="2">Brain</tissue>
    </source>
</reference>
<feature type="transmembrane region" description="Helical" evidence="1">
    <location>
        <begin position="20"/>
        <end position="40"/>
    </location>
</feature>
<name>A0A1A8NC10_9TELE</name>
<evidence type="ECO:0000256" key="1">
    <source>
        <dbReference type="SAM" id="Phobius"/>
    </source>
</evidence>
<gene>
    <name evidence="2" type="primary">PIP5K1CA</name>
</gene>
<dbReference type="AlphaFoldDB" id="A0A1A8NC10"/>
<accession>A0A1A8NC10</accession>